<organism evidence="1 2">
    <name type="scientific">Aeromonas piscicola</name>
    <dbReference type="NCBI Taxonomy" id="600645"/>
    <lineage>
        <taxon>Bacteria</taxon>
        <taxon>Pseudomonadati</taxon>
        <taxon>Pseudomonadota</taxon>
        <taxon>Gammaproteobacteria</taxon>
        <taxon>Aeromonadales</taxon>
        <taxon>Aeromonadaceae</taxon>
        <taxon>Aeromonas</taxon>
    </lineage>
</organism>
<dbReference type="Proteomes" id="UP001168109">
    <property type="component" value="Unassembled WGS sequence"/>
</dbReference>
<protein>
    <submittedName>
        <fullName evidence="1">Uncharacterized protein</fullName>
    </submittedName>
</protein>
<keyword evidence="2" id="KW-1185">Reference proteome</keyword>
<gene>
    <name evidence="1" type="ORF">OB962_01045</name>
</gene>
<evidence type="ECO:0000313" key="1">
    <source>
        <dbReference type="EMBL" id="MDM5129588.1"/>
    </source>
</evidence>
<evidence type="ECO:0000313" key="2">
    <source>
        <dbReference type="Proteomes" id="UP001168109"/>
    </source>
</evidence>
<accession>A0ABT7Q6P0</accession>
<dbReference type="EMBL" id="JAOPLU010000001">
    <property type="protein sequence ID" value="MDM5129588.1"/>
    <property type="molecule type" value="Genomic_DNA"/>
</dbReference>
<proteinExistence type="predicted"/>
<comment type="caution">
    <text evidence="1">The sequence shown here is derived from an EMBL/GenBank/DDBJ whole genome shotgun (WGS) entry which is preliminary data.</text>
</comment>
<name>A0ABT7Q6P0_9GAMM</name>
<reference evidence="1" key="1">
    <citation type="submission" date="2024-05" db="EMBL/GenBank/DDBJ databases">
        <title>WGS of Aeromonas isolates.</title>
        <authorList>
            <person name="Lee H."/>
        </authorList>
    </citation>
    <scope>NUCLEOTIDE SEQUENCE</scope>
    <source>
        <strain evidence="1">LP308</strain>
    </source>
</reference>
<sequence>MSLKNVKTIGYDFFVDHLLWAFDLYGSNRNTRLKGKRSYSSKQDVYVDELHERLMQTLCNQSRDVSVLVNGLLDFSEVGASHVLSKSVVTPLSKEQLYQRYTKHILCPLLVAYIEIFSEFHDEVPVMRHLDTLLSSTNEQGIAYAARKMLLSILAAPECRHYREELTEFIRDIRPDRMQRRATIEQKIRLAKTTCSGINHPDERQKCEQQLVHFQGAYTACMAAIYFDIKTGLGCHLAKLHQASLKNRMVFSDIRVDSLSSSIIKFIATQKNNCNYTLPKEASTQLNTLWTAAVKGIPQITSPYIRQNVNTVFYLLGNTGFSIERITDYKKSEKFFHRVATQENMSYLKPYALMLQVLYHIKNERTQEALALLESDDAFLLDGVTGSLPYYAAVLLLGLTIKIHPTKLKNGNFSPLIQLIINTQEPYGDVRFDSAALLSMEFESFISDAETHTILRGIKEYNRLVSTNLSTPQNRAHLSIVDSWNNVEALLEKISTHLIDVSVSDRIRVMASLLTKADKEKPLITYLPNSTLYHCVRELDGLLSYLPISIEHHPYTQQLIQDIAYRKTLLRVLEPKLHEKDTAHLPV</sequence>